<name>A0A0F9NDF0_9ZZZZ</name>
<evidence type="ECO:0000313" key="1">
    <source>
        <dbReference type="EMBL" id="KKN17515.1"/>
    </source>
</evidence>
<reference evidence="1" key="1">
    <citation type="journal article" date="2015" name="Nature">
        <title>Complex archaea that bridge the gap between prokaryotes and eukaryotes.</title>
        <authorList>
            <person name="Spang A."/>
            <person name="Saw J.H."/>
            <person name="Jorgensen S.L."/>
            <person name="Zaremba-Niedzwiedzka K."/>
            <person name="Martijn J."/>
            <person name="Lind A.E."/>
            <person name="van Eijk R."/>
            <person name="Schleper C."/>
            <person name="Guy L."/>
            <person name="Ettema T.J."/>
        </authorList>
    </citation>
    <scope>NUCLEOTIDE SEQUENCE</scope>
</reference>
<organism evidence="1">
    <name type="scientific">marine sediment metagenome</name>
    <dbReference type="NCBI Taxonomy" id="412755"/>
    <lineage>
        <taxon>unclassified sequences</taxon>
        <taxon>metagenomes</taxon>
        <taxon>ecological metagenomes</taxon>
    </lineage>
</organism>
<sequence length="99" mass="11525">MVTRRDLEDQIAQSDLQKAFERLHKRLWRNLGSSDRRSKVNSSNIESYFSDTTDLDVERCEKCGSIDFECTNTREFCVRCGLVSKKVFYSTASTDLKEE</sequence>
<dbReference type="EMBL" id="LAZR01003511">
    <property type="protein sequence ID" value="KKN17515.1"/>
    <property type="molecule type" value="Genomic_DNA"/>
</dbReference>
<protein>
    <submittedName>
        <fullName evidence="1">Uncharacterized protein</fullName>
    </submittedName>
</protein>
<comment type="caution">
    <text evidence="1">The sequence shown here is derived from an EMBL/GenBank/DDBJ whole genome shotgun (WGS) entry which is preliminary data.</text>
</comment>
<dbReference type="AlphaFoldDB" id="A0A0F9NDF0"/>
<proteinExistence type="predicted"/>
<gene>
    <name evidence="1" type="ORF">LCGC14_0965000</name>
</gene>
<accession>A0A0F9NDF0</accession>